<dbReference type="Proteomes" id="UP001201812">
    <property type="component" value="Unassembled WGS sequence"/>
</dbReference>
<comment type="caution">
    <text evidence="2">The sequence shown here is derived from an EMBL/GenBank/DDBJ whole genome shotgun (WGS) entry which is preliminary data.</text>
</comment>
<organism evidence="2 3">
    <name type="scientific">Ditylenchus destructor</name>
    <dbReference type="NCBI Taxonomy" id="166010"/>
    <lineage>
        <taxon>Eukaryota</taxon>
        <taxon>Metazoa</taxon>
        <taxon>Ecdysozoa</taxon>
        <taxon>Nematoda</taxon>
        <taxon>Chromadorea</taxon>
        <taxon>Rhabditida</taxon>
        <taxon>Tylenchina</taxon>
        <taxon>Tylenchomorpha</taxon>
        <taxon>Sphaerularioidea</taxon>
        <taxon>Anguinidae</taxon>
        <taxon>Anguininae</taxon>
        <taxon>Ditylenchus</taxon>
    </lineage>
</organism>
<proteinExistence type="predicted"/>
<feature type="compositionally biased region" description="Basic and acidic residues" evidence="1">
    <location>
        <begin position="55"/>
        <end position="70"/>
    </location>
</feature>
<accession>A0AAD4MRM7</accession>
<evidence type="ECO:0008006" key="4">
    <source>
        <dbReference type="Google" id="ProtNLM"/>
    </source>
</evidence>
<evidence type="ECO:0000256" key="1">
    <source>
        <dbReference type="SAM" id="MobiDB-lite"/>
    </source>
</evidence>
<feature type="region of interest" description="Disordered" evidence="1">
    <location>
        <begin position="1"/>
        <end position="33"/>
    </location>
</feature>
<evidence type="ECO:0000313" key="3">
    <source>
        <dbReference type="Proteomes" id="UP001201812"/>
    </source>
</evidence>
<dbReference type="AlphaFoldDB" id="A0AAD4MRM7"/>
<name>A0AAD4MRM7_9BILA</name>
<dbReference type="CDD" id="cd09917">
    <property type="entry name" value="F-box_SF"/>
    <property type="match status" value="1"/>
</dbReference>
<reference evidence="2" key="1">
    <citation type="submission" date="2022-01" db="EMBL/GenBank/DDBJ databases">
        <title>Genome Sequence Resource for Two Populations of Ditylenchus destructor, the Migratory Endoparasitic Phytonematode.</title>
        <authorList>
            <person name="Zhang H."/>
            <person name="Lin R."/>
            <person name="Xie B."/>
        </authorList>
    </citation>
    <scope>NUCLEOTIDE SEQUENCE</scope>
    <source>
        <strain evidence="2">BazhouSP</strain>
    </source>
</reference>
<keyword evidence="3" id="KW-1185">Reference proteome</keyword>
<sequence length="426" mass="49760">MRRSARLAERQAKIASEAAREPKAKKIRSDDRNHRTLEVKNVRRSARLAEKRKKLINEAPREPKAKKSRSDFRTTNVATIDNGTMVEVFKYLNYCQLAKNSLVSKRFRDLIQIHRHSFALLYVDTIGMERSDDHLATFNIFNQKLSTKEHNEWIIRNGYSKRVSLEDRVLGKRRTKYERKTYQLSAYADYNVPIHRRTNTRTTVFLTRAELHPKNWPSFQHFVRLLTDPFVSIRWIELTAQNDVLNLMTGAMNPDRCRIQCRGLTFNLEGDAQKFISWVKDHVCCYEIHVNYKCHNSGSDCDKELVDLFVTGAPCTSAIMVQDYDLHKVIAEFVQKFMDLKSQNEYQMVGAIQGKIADREVIEVLKRNHIQFVKEDVKGRAGGSTEQVIEFVNSDVGKKLELSYHYSLENAKFYYQSCFFLHCKNL</sequence>
<protein>
    <recommendedName>
        <fullName evidence="4">F-box domain-containing protein</fullName>
    </recommendedName>
</protein>
<gene>
    <name evidence="2" type="ORF">DdX_15724</name>
</gene>
<dbReference type="EMBL" id="JAKKPZ010000106">
    <property type="protein sequence ID" value="KAI1702041.1"/>
    <property type="molecule type" value="Genomic_DNA"/>
</dbReference>
<evidence type="ECO:0000313" key="2">
    <source>
        <dbReference type="EMBL" id="KAI1702041.1"/>
    </source>
</evidence>
<feature type="region of interest" description="Disordered" evidence="1">
    <location>
        <begin position="50"/>
        <end position="70"/>
    </location>
</feature>